<keyword evidence="3" id="KW-0449">Lipoprotein</keyword>
<feature type="signal peptide" evidence="2">
    <location>
        <begin position="1"/>
        <end position="17"/>
    </location>
</feature>
<feature type="region of interest" description="Disordered" evidence="1">
    <location>
        <begin position="51"/>
        <end position="78"/>
    </location>
</feature>
<dbReference type="eggNOG" id="ENOG50338DE">
    <property type="taxonomic scope" value="Bacteria"/>
</dbReference>
<sequence>MKKIIFLTVFLTLVGCAAVPSKTPEKSQSKNTTETEDQDLAATLTALFGQSITPDPQEIEKYPLGSAENPVRASGPSGQRRYLSRLICDNGEAVSAFSREGSAGIGPYGSIMDAYVVICDTNKGVVNHTLYMDMYHSNYEETRPAQGFKALK</sequence>
<keyword evidence="4" id="KW-1185">Reference proteome</keyword>
<dbReference type="EMBL" id="CP000934">
    <property type="protein sequence ID" value="ACE83085.1"/>
    <property type="molecule type" value="Genomic_DNA"/>
</dbReference>
<evidence type="ECO:0000313" key="3">
    <source>
        <dbReference type="EMBL" id="ACE83085.1"/>
    </source>
</evidence>
<dbReference type="HOGENOM" id="CLU_1737264_0_0_6"/>
<evidence type="ECO:0000256" key="2">
    <source>
        <dbReference type="SAM" id="SignalP"/>
    </source>
</evidence>
<keyword evidence="2" id="KW-0732">Signal</keyword>
<reference evidence="3 4" key="1">
    <citation type="journal article" date="2008" name="J. Bacteriol.">
        <title>Insights into plant cell wall degradation from the genome sequence of the soil bacterium Cellvibrio japonicus.</title>
        <authorList>
            <person name="Deboy R.T."/>
            <person name="Mongodin E.F."/>
            <person name="Fouts D.E."/>
            <person name="Tailford L.E."/>
            <person name="Khouri H."/>
            <person name="Emerson J.B."/>
            <person name="Mohamoud Y."/>
            <person name="Watkins K."/>
            <person name="Henrissat B."/>
            <person name="Gilbert H.J."/>
            <person name="Nelson K.E."/>
        </authorList>
    </citation>
    <scope>NUCLEOTIDE SEQUENCE [LARGE SCALE GENOMIC DNA]</scope>
    <source>
        <strain evidence="3 4">Ueda107</strain>
    </source>
</reference>
<evidence type="ECO:0000313" key="4">
    <source>
        <dbReference type="Proteomes" id="UP000001036"/>
    </source>
</evidence>
<proteinExistence type="predicted"/>
<dbReference type="Proteomes" id="UP000001036">
    <property type="component" value="Chromosome"/>
</dbReference>
<feature type="chain" id="PRO_5002793975" evidence="2">
    <location>
        <begin position="18"/>
        <end position="152"/>
    </location>
</feature>
<dbReference type="RefSeq" id="WP_012487190.1">
    <property type="nucleotide sequence ID" value="NC_010995.1"/>
</dbReference>
<organism evidence="3 4">
    <name type="scientific">Cellvibrio japonicus (strain Ueda107)</name>
    <name type="common">Pseudomonas fluorescens subsp. cellulosa</name>
    <dbReference type="NCBI Taxonomy" id="498211"/>
    <lineage>
        <taxon>Bacteria</taxon>
        <taxon>Pseudomonadati</taxon>
        <taxon>Pseudomonadota</taxon>
        <taxon>Gammaproteobacteria</taxon>
        <taxon>Cellvibrionales</taxon>
        <taxon>Cellvibrionaceae</taxon>
        <taxon>Cellvibrio</taxon>
    </lineage>
</organism>
<dbReference type="KEGG" id="cja:CJA_1566"/>
<dbReference type="PROSITE" id="PS51257">
    <property type="entry name" value="PROKAR_LIPOPROTEIN"/>
    <property type="match status" value="1"/>
</dbReference>
<gene>
    <name evidence="3" type="ordered locus">CJA_1566</name>
</gene>
<dbReference type="OrthoDB" id="6025791at2"/>
<dbReference type="AlphaFoldDB" id="B3PE56"/>
<evidence type="ECO:0000256" key="1">
    <source>
        <dbReference type="SAM" id="MobiDB-lite"/>
    </source>
</evidence>
<protein>
    <submittedName>
        <fullName evidence="3">Putative lipoprotein</fullName>
    </submittedName>
</protein>
<name>B3PE56_CELJU</name>
<accession>B3PE56</accession>